<name>A0A024GCE5_9STRA</name>
<evidence type="ECO:0000313" key="2">
    <source>
        <dbReference type="EMBL" id="CCI43997.1"/>
    </source>
</evidence>
<accession>A0A024GCE5</accession>
<comment type="caution">
    <text evidence="2">The sequence shown here is derived from an EMBL/GenBank/DDBJ whole genome shotgun (WGS) entry which is preliminary data.</text>
</comment>
<feature type="signal peptide" evidence="1">
    <location>
        <begin position="1"/>
        <end position="28"/>
    </location>
</feature>
<dbReference type="InParanoid" id="A0A024GCE5"/>
<gene>
    <name evidence="2" type="ORF">BN9_047810</name>
</gene>
<sequence length="66" mass="7582">MHAIEQRLHNSGKQTHVILLLLKRLLSAASYSSIKQCCRNQEQNFYSQSNAMGYILMIFKGILDLL</sequence>
<dbReference type="Proteomes" id="UP000053237">
    <property type="component" value="Unassembled WGS sequence"/>
</dbReference>
<organism evidence="2 3">
    <name type="scientific">Albugo candida</name>
    <dbReference type="NCBI Taxonomy" id="65357"/>
    <lineage>
        <taxon>Eukaryota</taxon>
        <taxon>Sar</taxon>
        <taxon>Stramenopiles</taxon>
        <taxon>Oomycota</taxon>
        <taxon>Peronosporomycetes</taxon>
        <taxon>Albuginales</taxon>
        <taxon>Albuginaceae</taxon>
        <taxon>Albugo</taxon>
    </lineage>
</organism>
<proteinExistence type="predicted"/>
<dbReference type="AlphaFoldDB" id="A0A024GCE5"/>
<reference evidence="2 3" key="1">
    <citation type="submission" date="2012-05" db="EMBL/GenBank/DDBJ databases">
        <title>Recombination and specialization in a pathogen metapopulation.</title>
        <authorList>
            <person name="Gardiner A."/>
            <person name="Kemen E."/>
            <person name="Schultz-Larsen T."/>
            <person name="MacLean D."/>
            <person name="Van Oosterhout C."/>
            <person name="Jones J.D.G."/>
        </authorList>
    </citation>
    <scope>NUCLEOTIDE SEQUENCE [LARGE SCALE GENOMIC DNA]</scope>
    <source>
        <strain evidence="2 3">Ac Nc2</strain>
    </source>
</reference>
<keyword evidence="3" id="KW-1185">Reference proteome</keyword>
<dbReference type="EMBL" id="CAIX01000059">
    <property type="protein sequence ID" value="CCI43997.1"/>
    <property type="molecule type" value="Genomic_DNA"/>
</dbReference>
<protein>
    <submittedName>
        <fullName evidence="2">Uncharacterized protein</fullName>
    </submittedName>
</protein>
<evidence type="ECO:0000256" key="1">
    <source>
        <dbReference type="SAM" id="SignalP"/>
    </source>
</evidence>
<keyword evidence="1" id="KW-0732">Signal</keyword>
<evidence type="ECO:0000313" key="3">
    <source>
        <dbReference type="Proteomes" id="UP000053237"/>
    </source>
</evidence>
<feature type="chain" id="PRO_5001532321" evidence="1">
    <location>
        <begin position="29"/>
        <end position="66"/>
    </location>
</feature>